<evidence type="ECO:0000313" key="3">
    <source>
        <dbReference type="EMBL" id="EAU90063.2"/>
    </source>
</evidence>
<accession>A8NA78</accession>
<organism evidence="3 4">
    <name type="scientific">Coprinopsis cinerea (strain Okayama-7 / 130 / ATCC MYA-4618 / FGSC 9003)</name>
    <name type="common">Inky cap fungus</name>
    <name type="synonym">Hormographiella aspergillata</name>
    <dbReference type="NCBI Taxonomy" id="240176"/>
    <lineage>
        <taxon>Eukaryota</taxon>
        <taxon>Fungi</taxon>
        <taxon>Dikarya</taxon>
        <taxon>Basidiomycota</taxon>
        <taxon>Agaricomycotina</taxon>
        <taxon>Agaricomycetes</taxon>
        <taxon>Agaricomycetidae</taxon>
        <taxon>Agaricales</taxon>
        <taxon>Agaricineae</taxon>
        <taxon>Psathyrellaceae</taxon>
        <taxon>Coprinopsis</taxon>
    </lineage>
</organism>
<gene>
    <name evidence="3" type="ORF">CC1G_08336</name>
</gene>
<dbReference type="InterPro" id="IPR050982">
    <property type="entry name" value="Auxin_biosynth/cation_transpt"/>
</dbReference>
<proteinExistence type="predicted"/>
<evidence type="ECO:0000256" key="1">
    <source>
        <dbReference type="ARBA" id="ARBA00023002"/>
    </source>
</evidence>
<dbReference type="eggNOG" id="KOG1399">
    <property type="taxonomic scope" value="Eukaryota"/>
</dbReference>
<dbReference type="PANTHER" id="PTHR43539:SF68">
    <property type="entry name" value="FLAVIN-BINDING MONOOXYGENASE-LIKE PROTEIN (AFU_ORTHOLOGUE AFUA_4G09220)"/>
    <property type="match status" value="1"/>
</dbReference>
<keyword evidence="1" id="KW-0560">Oxidoreductase</keyword>
<dbReference type="PANTHER" id="PTHR43539">
    <property type="entry name" value="FLAVIN-BINDING MONOOXYGENASE-LIKE PROTEIN (AFU_ORTHOLOGUE AFUA_4G09220)"/>
    <property type="match status" value="1"/>
</dbReference>
<dbReference type="Gene3D" id="3.50.50.60">
    <property type="entry name" value="FAD/NAD(P)-binding domain"/>
    <property type="match status" value="1"/>
</dbReference>
<keyword evidence="3" id="KW-0503">Monooxygenase</keyword>
<dbReference type="InParanoid" id="A8NA78"/>
<feature type="region of interest" description="Disordered" evidence="2">
    <location>
        <begin position="1"/>
        <end position="31"/>
    </location>
</feature>
<dbReference type="GO" id="GO:0050660">
    <property type="term" value="F:flavin adenine dinucleotide binding"/>
    <property type="evidence" value="ECO:0007669"/>
    <property type="project" value="TreeGrafter"/>
</dbReference>
<reference evidence="3 4" key="1">
    <citation type="journal article" date="2010" name="Proc. Natl. Acad. Sci. U.S.A.">
        <title>Insights into evolution of multicellular fungi from the assembled chromosomes of the mushroom Coprinopsis cinerea (Coprinus cinereus).</title>
        <authorList>
            <person name="Stajich J.E."/>
            <person name="Wilke S.K."/>
            <person name="Ahren D."/>
            <person name="Au C.H."/>
            <person name="Birren B.W."/>
            <person name="Borodovsky M."/>
            <person name="Burns C."/>
            <person name="Canback B."/>
            <person name="Casselton L.A."/>
            <person name="Cheng C.K."/>
            <person name="Deng J."/>
            <person name="Dietrich F.S."/>
            <person name="Fargo D.C."/>
            <person name="Farman M.L."/>
            <person name="Gathman A.C."/>
            <person name="Goldberg J."/>
            <person name="Guigo R."/>
            <person name="Hoegger P.J."/>
            <person name="Hooker J.B."/>
            <person name="Huggins A."/>
            <person name="James T.Y."/>
            <person name="Kamada T."/>
            <person name="Kilaru S."/>
            <person name="Kodira C."/>
            <person name="Kues U."/>
            <person name="Kupfer D."/>
            <person name="Kwan H.S."/>
            <person name="Lomsadze A."/>
            <person name="Li W."/>
            <person name="Lilly W.W."/>
            <person name="Ma L.J."/>
            <person name="Mackey A.J."/>
            <person name="Manning G."/>
            <person name="Martin F."/>
            <person name="Muraguchi H."/>
            <person name="Natvig D.O."/>
            <person name="Palmerini H."/>
            <person name="Ramesh M.A."/>
            <person name="Rehmeyer C.J."/>
            <person name="Roe B.A."/>
            <person name="Shenoy N."/>
            <person name="Stanke M."/>
            <person name="Ter-Hovhannisyan V."/>
            <person name="Tunlid A."/>
            <person name="Velagapudi R."/>
            <person name="Vision T.J."/>
            <person name="Zeng Q."/>
            <person name="Zolan M.E."/>
            <person name="Pukkila P.J."/>
        </authorList>
    </citation>
    <scope>NUCLEOTIDE SEQUENCE [LARGE SCALE GENOMIC DNA]</scope>
    <source>
        <strain evidence="4">Okayama-7 / 130 / ATCC MYA-4618 / FGSC 9003</strain>
    </source>
</reference>
<dbReference type="AlphaFoldDB" id="A8NA78"/>
<comment type="caution">
    <text evidence="3">The sequence shown here is derived from an EMBL/GenBank/DDBJ whole genome shotgun (WGS) entry which is preliminary data.</text>
</comment>
<dbReference type="OrthoDB" id="74360at2759"/>
<dbReference type="GO" id="GO:0004497">
    <property type="term" value="F:monooxygenase activity"/>
    <property type="evidence" value="ECO:0007669"/>
    <property type="project" value="UniProtKB-KW"/>
</dbReference>
<dbReference type="Proteomes" id="UP000001861">
    <property type="component" value="Unassembled WGS sequence"/>
</dbReference>
<name>A8NA78_COPC7</name>
<dbReference type="VEuPathDB" id="FungiDB:CC1G_08336"/>
<dbReference type="OMA" id="LWFMMGN"/>
<dbReference type="HOGENOM" id="CLU_015676_1_0_1"/>
<dbReference type="EMBL" id="AACS02000007">
    <property type="protein sequence ID" value="EAU90063.2"/>
    <property type="molecule type" value="Genomic_DNA"/>
</dbReference>
<dbReference type="SUPFAM" id="SSF51905">
    <property type="entry name" value="FAD/NAD(P)-binding domain"/>
    <property type="match status" value="1"/>
</dbReference>
<dbReference type="Pfam" id="PF13450">
    <property type="entry name" value="NAD_binding_8"/>
    <property type="match status" value="1"/>
</dbReference>
<protein>
    <submittedName>
        <fullName evidence="3">Flavin-containing monooxygenase</fullName>
    </submittedName>
</protein>
<keyword evidence="4" id="KW-1185">Reference proteome</keyword>
<dbReference type="KEGG" id="cci:CC1G_08336"/>
<dbReference type="GeneID" id="6008206"/>
<dbReference type="InterPro" id="IPR036188">
    <property type="entry name" value="FAD/NAD-bd_sf"/>
</dbReference>
<evidence type="ECO:0000313" key="4">
    <source>
        <dbReference type="Proteomes" id="UP000001861"/>
    </source>
</evidence>
<evidence type="ECO:0000256" key="2">
    <source>
        <dbReference type="SAM" id="MobiDB-lite"/>
    </source>
</evidence>
<sequence length="660" mass="73258">MSQAPSRLKGQRVGKPPVHEVTRHEILSSHKDTPSQLTMSMEFPDIPSGLFPTLRVLGTTLPPEFDASAIDAKEIAREWFLEFQHASSQPDPSALVNLFLPESTGVQVWWRDMLALTWDFRTFVGRDAIRNFALDRVVGAAARSEVKMEDLRLAETTSKDALGPVFKRPSPDMAWIQFFFRFKTVSGIGSGIVRVVPVGVSSVDGLSDAGNWKAHTIYTNLEGLIEHPEAVGSLRNQEPSHGHWESNRRKEVECEGAGVEGKPTVLIVGAGQCGLALAARLKMLGLKSLIIEQNERVGDNWRNRYEALCLHDTVWMDHMPYLPFPPNWQVYTPATKLANWLEHYAEIMELNVWLSSSTQRVAQDPETKKWDVTIVRKVRRADGTTTDVVRHFSAIPHLVMATGSGSGIPEIPLIDDVTMFQRSSTYVMSVANGWKAAEVKHKELYGEKSPPVDVADRISASLPLWAAIPLIQEKVRKIAELDKPLLDALHKVGFRTNLGYMDAGSALSHLGRLGGYYFGASRLIAEGKIKLKNDSLIKGFTKTGLRFEDGSELEADVVVFATGLGDINKRISRLIGEDLAKECTEIWGVDDEGEIRGAWRGTGIPRFWYMMGSLAPSRFHSKHLALQIKAIEEGLLVKRYTAKVSSTTSADCKIDLPPTS</sequence>
<feature type="compositionally biased region" description="Basic and acidic residues" evidence="2">
    <location>
        <begin position="17"/>
        <end position="31"/>
    </location>
</feature>
<dbReference type="RefSeq" id="XP_001831732.2">
    <property type="nucleotide sequence ID" value="XM_001831680.2"/>
</dbReference>